<dbReference type="SMART" id="SM00454">
    <property type="entry name" value="SAM"/>
    <property type="match status" value="1"/>
</dbReference>
<feature type="compositionally biased region" description="Low complexity" evidence="1">
    <location>
        <begin position="123"/>
        <end position="134"/>
    </location>
</feature>
<feature type="compositionally biased region" description="Pro residues" evidence="1">
    <location>
        <begin position="135"/>
        <end position="146"/>
    </location>
</feature>
<protein>
    <recommendedName>
        <fullName evidence="2">SAM domain-containing protein</fullName>
    </recommendedName>
</protein>
<dbReference type="SUPFAM" id="SSF47769">
    <property type="entry name" value="SAM/Pointed domain"/>
    <property type="match status" value="1"/>
</dbReference>
<proteinExistence type="predicted"/>
<evidence type="ECO:0000256" key="1">
    <source>
        <dbReference type="SAM" id="MobiDB-lite"/>
    </source>
</evidence>
<organism evidence="3">
    <name type="scientific">Phaeocystis antarctica</name>
    <dbReference type="NCBI Taxonomy" id="33657"/>
    <lineage>
        <taxon>Eukaryota</taxon>
        <taxon>Haptista</taxon>
        <taxon>Haptophyta</taxon>
        <taxon>Prymnesiophyceae</taxon>
        <taxon>Phaeocystales</taxon>
        <taxon>Phaeocystaceae</taxon>
        <taxon>Phaeocystis</taxon>
    </lineage>
</organism>
<dbReference type="InterPro" id="IPR001660">
    <property type="entry name" value="SAM"/>
</dbReference>
<feature type="compositionally biased region" description="Low complexity" evidence="1">
    <location>
        <begin position="288"/>
        <end position="300"/>
    </location>
</feature>
<dbReference type="InterPro" id="IPR013761">
    <property type="entry name" value="SAM/pointed_sf"/>
</dbReference>
<feature type="compositionally biased region" description="Basic and acidic residues" evidence="1">
    <location>
        <begin position="236"/>
        <end position="255"/>
    </location>
</feature>
<feature type="domain" description="SAM" evidence="2">
    <location>
        <begin position="46"/>
        <end position="109"/>
    </location>
</feature>
<feature type="region of interest" description="Disordered" evidence="1">
    <location>
        <begin position="113"/>
        <end position="149"/>
    </location>
</feature>
<name>A0A7S0HJK8_9EUKA</name>
<dbReference type="Pfam" id="PF00536">
    <property type="entry name" value="SAM_1"/>
    <property type="match status" value="1"/>
</dbReference>
<dbReference type="AlphaFoldDB" id="A0A7S0HJK8"/>
<evidence type="ECO:0000259" key="2">
    <source>
        <dbReference type="PROSITE" id="PS50105"/>
    </source>
</evidence>
<accession>A0A7S0HJK8</accession>
<evidence type="ECO:0000313" key="3">
    <source>
        <dbReference type="EMBL" id="CAD8490719.1"/>
    </source>
</evidence>
<feature type="region of interest" description="Disordered" evidence="1">
    <location>
        <begin position="236"/>
        <end position="339"/>
    </location>
</feature>
<dbReference type="PROSITE" id="PS50105">
    <property type="entry name" value="SAM_DOMAIN"/>
    <property type="match status" value="1"/>
</dbReference>
<reference evidence="3" key="1">
    <citation type="submission" date="2021-01" db="EMBL/GenBank/DDBJ databases">
        <authorList>
            <person name="Corre E."/>
            <person name="Pelletier E."/>
            <person name="Niang G."/>
            <person name="Scheremetjew M."/>
            <person name="Finn R."/>
            <person name="Kale V."/>
            <person name="Holt S."/>
            <person name="Cochrane G."/>
            <person name="Meng A."/>
            <person name="Brown T."/>
            <person name="Cohen L."/>
        </authorList>
    </citation>
    <scope>NUCLEOTIDE SEQUENCE</scope>
    <source>
        <strain evidence="3">CCMP1374</strain>
    </source>
</reference>
<dbReference type="Gene3D" id="1.10.150.50">
    <property type="entry name" value="Transcription Factor, Ets-1"/>
    <property type="match status" value="1"/>
</dbReference>
<dbReference type="EMBL" id="HBEP01020125">
    <property type="protein sequence ID" value="CAD8490719.1"/>
    <property type="molecule type" value="Transcribed_RNA"/>
</dbReference>
<gene>
    <name evidence="3" type="ORF">PANT1444_LOCUS11309</name>
</gene>
<sequence>MPRTYVPPHKRECAASPPWTSLESLISPDDSVSVVAGRATTPLVELNEGDVACVLHSLGLGRYADVCMVVPLRGRDLAHCTDDDLKEIGIRFRPHRLSLLEEVAGLRANGVPAHMLLEPPPQQQRSQPSSAQVHSPPPPPPPPVPLLAPCDQLVSAGSAATTAVASALSGSSGDDNGSAAVAPSETPTWIKTAQQALPQRPTTSDNSSAAWASSAVAPSAVAPSETPTWIKSAEAHLVRTLPDRSSVRPGERGGERGGAPLPGAEIETEVETGPPHGASRHLTTSERAPSAASALSVLSAPPMPSMPTIPTSSSAELLQRALAPTPPPSAGGALPNYHP</sequence>
<dbReference type="CDD" id="cd09487">
    <property type="entry name" value="SAM_superfamily"/>
    <property type="match status" value="1"/>
</dbReference>